<dbReference type="KEGG" id="mik:FOE78_09500"/>
<keyword evidence="8" id="KW-1185">Reference proteome</keyword>
<sequence length="207" mass="22531">MDTAMITEQIRKQLAGPSPLEIVQVGDPVLRRPAADVPADLDRGLLAELLAAMRECMHAAPGVGLAAPQIGLGLRLAVLEDAAEVSADVAEARERRPLPYTVIINPHYRQIGHDTALWYEGCLSVPGLQAATERAVTVELRCLDEDLAPVCERFTGWQARIVQHETDHTDGILYLDQAVPRSLTDTTNYLAYWGGADLQPARTALGF</sequence>
<comment type="catalytic activity">
    <reaction evidence="6">
        <text>N-terminal N-formyl-L-methionyl-[peptide] + H2O = N-terminal L-methionyl-[peptide] + formate</text>
        <dbReference type="Rhea" id="RHEA:24420"/>
        <dbReference type="Rhea" id="RHEA-COMP:10639"/>
        <dbReference type="Rhea" id="RHEA-COMP:10640"/>
        <dbReference type="ChEBI" id="CHEBI:15377"/>
        <dbReference type="ChEBI" id="CHEBI:15740"/>
        <dbReference type="ChEBI" id="CHEBI:49298"/>
        <dbReference type="ChEBI" id="CHEBI:64731"/>
        <dbReference type="EC" id="3.5.1.88"/>
    </reaction>
</comment>
<organism evidence="7 8">
    <name type="scientific">Microlunatus elymi</name>
    <dbReference type="NCBI Taxonomy" id="2596828"/>
    <lineage>
        <taxon>Bacteria</taxon>
        <taxon>Bacillati</taxon>
        <taxon>Actinomycetota</taxon>
        <taxon>Actinomycetes</taxon>
        <taxon>Propionibacteriales</taxon>
        <taxon>Propionibacteriaceae</taxon>
        <taxon>Microlunatus</taxon>
    </lineage>
</organism>
<dbReference type="Gene3D" id="3.90.45.10">
    <property type="entry name" value="Peptide deformylase"/>
    <property type="match status" value="1"/>
</dbReference>
<comment type="similarity">
    <text evidence="1 6">Belongs to the polypeptide deformylase family.</text>
</comment>
<evidence type="ECO:0000256" key="3">
    <source>
        <dbReference type="ARBA" id="ARBA00022801"/>
    </source>
</evidence>
<dbReference type="InterPro" id="IPR036821">
    <property type="entry name" value="Peptide_deformylase_sf"/>
</dbReference>
<dbReference type="CDD" id="cd00487">
    <property type="entry name" value="Pep_deformylase"/>
    <property type="match status" value="1"/>
</dbReference>
<dbReference type="SUPFAM" id="SSF56420">
    <property type="entry name" value="Peptide deformylase"/>
    <property type="match status" value="1"/>
</dbReference>
<keyword evidence="5 6" id="KW-0408">Iron</keyword>
<feature type="active site" evidence="6">
    <location>
        <position position="165"/>
    </location>
</feature>
<gene>
    <name evidence="6" type="primary">def</name>
    <name evidence="7" type="ORF">FOE78_09500</name>
</gene>
<dbReference type="AlphaFoldDB" id="A0A516PY52"/>
<dbReference type="PRINTS" id="PR01576">
    <property type="entry name" value="PDEFORMYLASE"/>
</dbReference>
<dbReference type="Pfam" id="PF01327">
    <property type="entry name" value="Pep_deformylase"/>
    <property type="match status" value="1"/>
</dbReference>
<evidence type="ECO:0000256" key="1">
    <source>
        <dbReference type="ARBA" id="ARBA00010759"/>
    </source>
</evidence>
<comment type="cofactor">
    <cofactor evidence="6">
        <name>Fe(2+)</name>
        <dbReference type="ChEBI" id="CHEBI:29033"/>
    </cofactor>
    <text evidence="6">Binds 1 Fe(2+) ion.</text>
</comment>
<name>A0A516PY52_9ACTN</name>
<dbReference type="HAMAP" id="MF_00163">
    <property type="entry name" value="Pep_deformylase"/>
    <property type="match status" value="1"/>
</dbReference>
<keyword evidence="3 6" id="KW-0378">Hydrolase</keyword>
<keyword evidence="4 6" id="KW-0648">Protein biosynthesis</keyword>
<dbReference type="GO" id="GO:0046872">
    <property type="term" value="F:metal ion binding"/>
    <property type="evidence" value="ECO:0007669"/>
    <property type="project" value="UniProtKB-KW"/>
</dbReference>
<feature type="binding site" evidence="6">
    <location>
        <position position="122"/>
    </location>
    <ligand>
        <name>Fe cation</name>
        <dbReference type="ChEBI" id="CHEBI:24875"/>
    </ligand>
</feature>
<dbReference type="InterPro" id="IPR023635">
    <property type="entry name" value="Peptide_deformylase"/>
</dbReference>
<evidence type="ECO:0000313" key="7">
    <source>
        <dbReference type="EMBL" id="QDP96103.1"/>
    </source>
</evidence>
<evidence type="ECO:0000256" key="4">
    <source>
        <dbReference type="ARBA" id="ARBA00022917"/>
    </source>
</evidence>
<accession>A0A516PY52</accession>
<dbReference type="GO" id="GO:0042586">
    <property type="term" value="F:peptide deformylase activity"/>
    <property type="evidence" value="ECO:0007669"/>
    <property type="project" value="UniProtKB-UniRule"/>
</dbReference>
<dbReference type="NCBIfam" id="NF001159">
    <property type="entry name" value="PRK00150.1-3"/>
    <property type="match status" value="1"/>
</dbReference>
<dbReference type="FunFam" id="3.90.45.10:FF:000003">
    <property type="entry name" value="Peptide deformylase"/>
    <property type="match status" value="1"/>
</dbReference>
<dbReference type="PIRSF" id="PIRSF004749">
    <property type="entry name" value="Pep_def"/>
    <property type="match status" value="1"/>
</dbReference>
<evidence type="ECO:0000256" key="2">
    <source>
        <dbReference type="ARBA" id="ARBA00022723"/>
    </source>
</evidence>
<dbReference type="OrthoDB" id="9804313at2"/>
<evidence type="ECO:0000256" key="5">
    <source>
        <dbReference type="ARBA" id="ARBA00023004"/>
    </source>
</evidence>
<proteinExistence type="inferred from homology"/>
<dbReference type="PANTHER" id="PTHR10458">
    <property type="entry name" value="PEPTIDE DEFORMYLASE"/>
    <property type="match status" value="1"/>
</dbReference>
<dbReference type="EC" id="3.5.1.88" evidence="6"/>
<comment type="function">
    <text evidence="6">Removes the formyl group from the N-terminal Met of newly synthesized proteins. Requires at least a dipeptide for an efficient rate of reaction. N-terminal L-methionine is a prerequisite for activity but the enzyme has broad specificity at other positions.</text>
</comment>
<evidence type="ECO:0000256" key="6">
    <source>
        <dbReference type="HAMAP-Rule" id="MF_00163"/>
    </source>
</evidence>
<dbReference type="EMBL" id="CP041692">
    <property type="protein sequence ID" value="QDP96103.1"/>
    <property type="molecule type" value="Genomic_DNA"/>
</dbReference>
<feature type="binding site" evidence="6">
    <location>
        <position position="168"/>
    </location>
    <ligand>
        <name>Fe cation</name>
        <dbReference type="ChEBI" id="CHEBI:24875"/>
    </ligand>
</feature>
<keyword evidence="2 6" id="KW-0479">Metal-binding</keyword>
<dbReference type="RefSeq" id="WP_143986069.1">
    <property type="nucleotide sequence ID" value="NZ_CP041692.1"/>
</dbReference>
<reference evidence="7 8" key="1">
    <citation type="submission" date="2019-07" db="EMBL/GenBank/DDBJ databases">
        <title>Microlunatus dokdonensis sp. nov. isolated from the rhizospheric soil of the wild plant Elymus tsukushiensis.</title>
        <authorList>
            <person name="Ghim S.-Y."/>
            <person name="Hwang Y.-J."/>
            <person name="Son J.-S."/>
            <person name="Shin J.-H."/>
        </authorList>
    </citation>
    <scope>NUCLEOTIDE SEQUENCE [LARGE SCALE GENOMIC DNA]</scope>
    <source>
        <strain evidence="7 8">KUDC0627</strain>
    </source>
</reference>
<dbReference type="Proteomes" id="UP000319263">
    <property type="component" value="Chromosome"/>
</dbReference>
<dbReference type="PANTHER" id="PTHR10458:SF2">
    <property type="entry name" value="PEPTIDE DEFORMYLASE, MITOCHONDRIAL"/>
    <property type="match status" value="1"/>
</dbReference>
<protein>
    <recommendedName>
        <fullName evidence="6">Peptide deformylase</fullName>
        <shortName evidence="6">PDF</shortName>
        <ecNumber evidence="6">3.5.1.88</ecNumber>
    </recommendedName>
    <alternativeName>
        <fullName evidence="6">Polypeptide deformylase</fullName>
    </alternativeName>
</protein>
<feature type="binding site" evidence="6">
    <location>
        <position position="164"/>
    </location>
    <ligand>
        <name>Fe cation</name>
        <dbReference type="ChEBI" id="CHEBI:24875"/>
    </ligand>
</feature>
<evidence type="ECO:0000313" key="8">
    <source>
        <dbReference type="Proteomes" id="UP000319263"/>
    </source>
</evidence>
<dbReference type="GO" id="GO:0006412">
    <property type="term" value="P:translation"/>
    <property type="evidence" value="ECO:0007669"/>
    <property type="project" value="UniProtKB-UniRule"/>
</dbReference>